<dbReference type="OrthoDB" id="6182714at2"/>
<protein>
    <recommendedName>
        <fullName evidence="4">Transmembrane protein</fullName>
    </recommendedName>
</protein>
<sequence length="136" mass="15467">MLAVRTSGDFVALLEGLIWLLLAWSASYSAAIGEPLPSVAMLSVSATLVFVCWAHRPFRLTLQRYRIRRRRTEMLMHIIALPLLLALFFGVLIESLLTPLSGQQKMLMYNVLATSGWLVFALTLLVKYLMFRLKPR</sequence>
<keyword evidence="1" id="KW-0812">Transmembrane</keyword>
<proteinExistence type="predicted"/>
<comment type="caution">
    <text evidence="2">The sequence shown here is derived from an EMBL/GenBank/DDBJ whole genome shotgun (WGS) entry which is preliminary data.</text>
</comment>
<keyword evidence="3" id="KW-1185">Reference proteome</keyword>
<name>A0A2A2F4C9_9GAMM</name>
<reference evidence="2 3" key="1">
    <citation type="submission" date="2017-08" db="EMBL/GenBank/DDBJ databases">
        <title>Halomonas alkalisoli sp. nov., isolated from saline alkaline soil.</title>
        <authorList>
            <person name="Wang D."/>
            <person name="Zhang G."/>
        </authorList>
    </citation>
    <scope>NUCLEOTIDE SEQUENCE [LARGE SCALE GENOMIC DNA]</scope>
    <source>
        <strain evidence="2 3">WRN001</strain>
    </source>
</reference>
<evidence type="ECO:0000313" key="3">
    <source>
        <dbReference type="Proteomes" id="UP000217771"/>
    </source>
</evidence>
<dbReference type="RefSeq" id="WP_095619403.1">
    <property type="nucleotide sequence ID" value="NZ_NSKB01000001.1"/>
</dbReference>
<evidence type="ECO:0008006" key="4">
    <source>
        <dbReference type="Google" id="ProtNLM"/>
    </source>
</evidence>
<evidence type="ECO:0000313" key="2">
    <source>
        <dbReference type="EMBL" id="PAU79393.1"/>
    </source>
</evidence>
<organism evidence="2 3">
    <name type="scientific">Halomonas salipaludis</name>
    <dbReference type="NCBI Taxonomy" id="2032625"/>
    <lineage>
        <taxon>Bacteria</taxon>
        <taxon>Pseudomonadati</taxon>
        <taxon>Pseudomonadota</taxon>
        <taxon>Gammaproteobacteria</taxon>
        <taxon>Oceanospirillales</taxon>
        <taxon>Halomonadaceae</taxon>
        <taxon>Halomonas</taxon>
    </lineage>
</organism>
<dbReference type="EMBL" id="NSKB01000001">
    <property type="protein sequence ID" value="PAU79393.1"/>
    <property type="molecule type" value="Genomic_DNA"/>
</dbReference>
<feature type="transmembrane region" description="Helical" evidence="1">
    <location>
        <begin position="75"/>
        <end position="97"/>
    </location>
</feature>
<feature type="transmembrane region" description="Helical" evidence="1">
    <location>
        <begin position="35"/>
        <end position="54"/>
    </location>
</feature>
<keyword evidence="1" id="KW-0472">Membrane</keyword>
<keyword evidence="1" id="KW-1133">Transmembrane helix</keyword>
<accession>A0A2A2F4C9</accession>
<dbReference type="Proteomes" id="UP000217771">
    <property type="component" value="Unassembled WGS sequence"/>
</dbReference>
<evidence type="ECO:0000256" key="1">
    <source>
        <dbReference type="SAM" id="Phobius"/>
    </source>
</evidence>
<dbReference type="AlphaFoldDB" id="A0A2A2F4C9"/>
<feature type="transmembrane region" description="Helical" evidence="1">
    <location>
        <begin position="109"/>
        <end position="130"/>
    </location>
</feature>
<gene>
    <name evidence="2" type="ORF">CK498_03210</name>
</gene>